<sequence length="403" mass="46911">MGVNQKFKSYLIKFFGCSSLLLIAILTFNLAIDPYGDFRLAEIKGINSEKVVAYRQGGRRKKANDIRHNSYDTIILGTSRAVYALNPQHSVFSERKVYNLGLTGTNMYEIYQAYQYTRQNQDLDVVIFSLDFLAFSNKRTVSGDFYKSRFSSKNNLFSKVTEFISLYKLEYSIETIQSNKQGKVLNEIGGFIEQESEDLEHRQAFDNILKNNFFSNQETYAGYTDSQQRLKLFREIVADCLANGIELRLFISPVHARHLEAMAIMELFPTFEQWKRDLVTIVKEEAERFNQTSPTFWDFSGYNNITTEAIPPRGDKTKMQWYLESSHYNRRLGNLLLDIVVRYPESVDDAPEDFGDLITVDNIEKHLTKIRHQQGLYRRNYTFEVAEVAKLFQQVNQEQSIKN</sequence>
<evidence type="ECO:0000313" key="3">
    <source>
        <dbReference type="Proteomes" id="UP000010473"/>
    </source>
</evidence>
<dbReference type="KEGG" id="scs:Sta7437_3443"/>
<keyword evidence="1" id="KW-0812">Transmembrane</keyword>
<dbReference type="Proteomes" id="UP000010473">
    <property type="component" value="Chromosome"/>
</dbReference>
<protein>
    <submittedName>
        <fullName evidence="2">Uncharacterized protein</fullName>
    </submittedName>
</protein>
<evidence type="ECO:0000313" key="2">
    <source>
        <dbReference type="EMBL" id="AFZ36946.1"/>
    </source>
</evidence>
<gene>
    <name evidence="2" type="ordered locus">Sta7437_3443</name>
</gene>
<dbReference type="HOGENOM" id="CLU_721229_0_0_3"/>
<organism evidence="2 3">
    <name type="scientific">Stanieria cyanosphaera (strain ATCC 29371 / PCC 7437)</name>
    <dbReference type="NCBI Taxonomy" id="111780"/>
    <lineage>
        <taxon>Bacteria</taxon>
        <taxon>Bacillati</taxon>
        <taxon>Cyanobacteriota</taxon>
        <taxon>Cyanophyceae</taxon>
        <taxon>Pleurocapsales</taxon>
        <taxon>Dermocarpellaceae</taxon>
        <taxon>Stanieria</taxon>
    </lineage>
</organism>
<keyword evidence="1" id="KW-0472">Membrane</keyword>
<feature type="transmembrane region" description="Helical" evidence="1">
    <location>
        <begin position="12"/>
        <end position="32"/>
    </location>
</feature>
<reference evidence="3" key="1">
    <citation type="journal article" date="2013" name="Proc. Natl. Acad. Sci. U.S.A.">
        <title>Improving the coverage of the cyanobacterial phylum using diversity-driven genome sequencing.</title>
        <authorList>
            <person name="Shih P.M."/>
            <person name="Wu D."/>
            <person name="Latifi A."/>
            <person name="Axen S.D."/>
            <person name="Fewer D.P."/>
            <person name="Talla E."/>
            <person name="Calteau A."/>
            <person name="Cai F."/>
            <person name="Tandeau de Marsac N."/>
            <person name="Rippka R."/>
            <person name="Herdman M."/>
            <person name="Sivonen K."/>
            <person name="Coursin T."/>
            <person name="Laurent T."/>
            <person name="Goodwin L."/>
            <person name="Nolan M."/>
            <person name="Davenport K.W."/>
            <person name="Han C.S."/>
            <person name="Rubin E.M."/>
            <person name="Eisen J.A."/>
            <person name="Woyke T."/>
            <person name="Gugger M."/>
            <person name="Kerfeld C.A."/>
        </authorList>
    </citation>
    <scope>NUCLEOTIDE SEQUENCE [LARGE SCALE GENOMIC DNA]</scope>
    <source>
        <strain evidence="3">ATCC 29371 / PCC 7437</strain>
    </source>
</reference>
<keyword evidence="1" id="KW-1133">Transmembrane helix</keyword>
<dbReference type="EMBL" id="CP003653">
    <property type="protein sequence ID" value="AFZ36946.1"/>
    <property type="molecule type" value="Genomic_DNA"/>
</dbReference>
<name>K9XXW5_STAC7</name>
<dbReference type="eggNOG" id="ENOG502Z7SS">
    <property type="taxonomic scope" value="Bacteria"/>
</dbReference>
<dbReference type="OrthoDB" id="5349052at2"/>
<dbReference type="RefSeq" id="WP_015194608.1">
    <property type="nucleotide sequence ID" value="NC_019748.1"/>
</dbReference>
<keyword evidence="3" id="KW-1185">Reference proteome</keyword>
<dbReference type="STRING" id="111780.Sta7437_3443"/>
<dbReference type="AlphaFoldDB" id="K9XXW5"/>
<proteinExistence type="predicted"/>
<evidence type="ECO:0000256" key="1">
    <source>
        <dbReference type="SAM" id="Phobius"/>
    </source>
</evidence>
<accession>K9XXW5</accession>